<dbReference type="InterPro" id="IPR012674">
    <property type="entry name" value="Calycin"/>
</dbReference>
<dbReference type="InterPro" id="IPR000463">
    <property type="entry name" value="Fatty_acid-bd"/>
</dbReference>
<gene>
    <name evidence="2" type="primary">Fabp1</name>
</gene>
<dbReference type="GO" id="GO:0008289">
    <property type="term" value="F:lipid binding"/>
    <property type="evidence" value="ECO:0007669"/>
    <property type="project" value="InterPro"/>
</dbReference>
<organism evidence="2">
    <name type="scientific">Phallusia mammillata</name>
    <dbReference type="NCBI Taxonomy" id="59560"/>
    <lineage>
        <taxon>Eukaryota</taxon>
        <taxon>Metazoa</taxon>
        <taxon>Chordata</taxon>
        <taxon>Tunicata</taxon>
        <taxon>Ascidiacea</taxon>
        <taxon>Phlebobranchia</taxon>
        <taxon>Ascidiidae</taxon>
        <taxon>Phallusia</taxon>
    </lineage>
</organism>
<dbReference type="Pfam" id="PF14651">
    <property type="entry name" value="Lipocalin_7"/>
    <property type="match status" value="1"/>
</dbReference>
<reference evidence="2" key="1">
    <citation type="submission" date="2020-04" db="EMBL/GenBank/DDBJ databases">
        <authorList>
            <person name="Neveu A P."/>
        </authorList>
    </citation>
    <scope>NUCLEOTIDE SEQUENCE</scope>
    <source>
        <tissue evidence="2">Whole embryo</tissue>
    </source>
</reference>
<dbReference type="PANTHER" id="PTHR11955">
    <property type="entry name" value="FATTY ACID BINDING PROTEIN"/>
    <property type="match status" value="1"/>
</dbReference>
<dbReference type="InterPro" id="IPR031259">
    <property type="entry name" value="ILBP"/>
</dbReference>
<dbReference type="PRINTS" id="PR00178">
    <property type="entry name" value="FATTYACIDBP"/>
</dbReference>
<comment type="similarity">
    <text evidence="1">Belongs to the calycin superfamily. Fatty-acid binding protein (FABP) family.</text>
</comment>
<evidence type="ECO:0000256" key="1">
    <source>
        <dbReference type="ARBA" id="ARBA00008390"/>
    </source>
</evidence>
<dbReference type="SUPFAM" id="SSF50814">
    <property type="entry name" value="Lipocalins"/>
    <property type="match status" value="1"/>
</dbReference>
<name>A0A6F9DCH9_9ASCI</name>
<dbReference type="EMBL" id="LR784997">
    <property type="protein sequence ID" value="CAB3244209.1"/>
    <property type="molecule type" value="mRNA"/>
</dbReference>
<sequence>MVDAFVGKYIVESRDNFDGFMAGVGVPAEYIEKARAAKVETEVKNDGGLVTITRVRPLKTTTNSFRLGEETEMDTIKGDKIKATVQLEGGKLVAKGENYEVVTEMQGGNLKETITAKGHTMSRVSKRV</sequence>
<dbReference type="AlphaFoldDB" id="A0A6F9DCH9"/>
<dbReference type="Gene3D" id="2.40.128.20">
    <property type="match status" value="1"/>
</dbReference>
<protein>
    <submittedName>
        <fullName evidence="2">Fatty acid-binding protein, liver-like</fullName>
    </submittedName>
</protein>
<accession>A0A6F9DCH9</accession>
<proteinExistence type="evidence at transcript level"/>
<evidence type="ECO:0000313" key="2">
    <source>
        <dbReference type="EMBL" id="CAB3244209.1"/>
    </source>
</evidence>